<keyword evidence="2" id="KW-0175">Coiled coil</keyword>
<organism evidence="5 6">
    <name type="scientific">Hevea brasiliensis</name>
    <name type="common">Para rubber tree</name>
    <name type="synonym">Siphonia brasiliensis</name>
    <dbReference type="NCBI Taxonomy" id="3981"/>
    <lineage>
        <taxon>Eukaryota</taxon>
        <taxon>Viridiplantae</taxon>
        <taxon>Streptophyta</taxon>
        <taxon>Embryophyta</taxon>
        <taxon>Tracheophyta</taxon>
        <taxon>Spermatophyta</taxon>
        <taxon>Magnoliopsida</taxon>
        <taxon>eudicotyledons</taxon>
        <taxon>Gunneridae</taxon>
        <taxon>Pentapetalae</taxon>
        <taxon>rosids</taxon>
        <taxon>fabids</taxon>
        <taxon>Malpighiales</taxon>
        <taxon>Euphorbiaceae</taxon>
        <taxon>Crotonoideae</taxon>
        <taxon>Micrandreae</taxon>
        <taxon>Hevea</taxon>
    </lineage>
</organism>
<reference evidence="5 6" key="1">
    <citation type="journal article" date="2020" name="Mol. Plant">
        <title>The Chromosome-Based Rubber Tree Genome Provides New Insights into Spurge Genome Evolution and Rubber Biosynthesis.</title>
        <authorList>
            <person name="Liu J."/>
            <person name="Shi C."/>
            <person name="Shi C.C."/>
            <person name="Li W."/>
            <person name="Zhang Q.J."/>
            <person name="Zhang Y."/>
            <person name="Li K."/>
            <person name="Lu H.F."/>
            <person name="Shi C."/>
            <person name="Zhu S.T."/>
            <person name="Xiao Z.Y."/>
            <person name="Nan H."/>
            <person name="Yue Y."/>
            <person name="Zhu X.G."/>
            <person name="Wu Y."/>
            <person name="Hong X.N."/>
            <person name="Fan G.Y."/>
            <person name="Tong Y."/>
            <person name="Zhang D."/>
            <person name="Mao C.L."/>
            <person name="Liu Y.L."/>
            <person name="Hao S.J."/>
            <person name="Liu W.Q."/>
            <person name="Lv M.Q."/>
            <person name="Zhang H.B."/>
            <person name="Liu Y."/>
            <person name="Hu-Tang G.R."/>
            <person name="Wang J.P."/>
            <person name="Wang J.H."/>
            <person name="Sun Y.H."/>
            <person name="Ni S.B."/>
            <person name="Chen W.B."/>
            <person name="Zhang X.C."/>
            <person name="Jiao Y.N."/>
            <person name="Eichler E.E."/>
            <person name="Li G.H."/>
            <person name="Liu X."/>
            <person name="Gao L.Z."/>
        </authorList>
    </citation>
    <scope>NUCLEOTIDE SEQUENCE [LARGE SCALE GENOMIC DNA]</scope>
    <source>
        <strain evidence="6">cv. GT1</strain>
        <tissue evidence="5">Leaf</tissue>
    </source>
</reference>
<keyword evidence="6" id="KW-1185">Reference proteome</keyword>
<feature type="compositionally biased region" description="Basic and acidic residues" evidence="3">
    <location>
        <begin position="17"/>
        <end position="36"/>
    </location>
</feature>
<protein>
    <recommendedName>
        <fullName evidence="4">Remorin C-terminal domain-containing protein</fullName>
    </recommendedName>
</protein>
<evidence type="ECO:0000256" key="2">
    <source>
        <dbReference type="SAM" id="Coils"/>
    </source>
</evidence>
<dbReference type="Pfam" id="PF03763">
    <property type="entry name" value="Remorin_C"/>
    <property type="match status" value="1"/>
</dbReference>
<gene>
    <name evidence="5" type="ORF">GH714_036050</name>
</gene>
<evidence type="ECO:0000256" key="3">
    <source>
        <dbReference type="SAM" id="MobiDB-lite"/>
    </source>
</evidence>
<dbReference type="AlphaFoldDB" id="A0A6A6KN92"/>
<dbReference type="PANTHER" id="PTHR31471">
    <property type="entry name" value="OS02G0116800 PROTEIN"/>
    <property type="match status" value="1"/>
</dbReference>
<name>A0A6A6KN92_HEVBR</name>
<comment type="caution">
    <text evidence="5">The sequence shown here is derived from an EMBL/GenBank/DDBJ whole genome shotgun (WGS) entry which is preliminary data.</text>
</comment>
<proteinExistence type="inferred from homology"/>
<evidence type="ECO:0000313" key="6">
    <source>
        <dbReference type="Proteomes" id="UP000467840"/>
    </source>
</evidence>
<dbReference type="InterPro" id="IPR005516">
    <property type="entry name" value="Remorin_C"/>
</dbReference>
<evidence type="ECO:0000259" key="4">
    <source>
        <dbReference type="Pfam" id="PF03763"/>
    </source>
</evidence>
<comment type="similarity">
    <text evidence="1">Belongs to the remorin family.</text>
</comment>
<dbReference type="Proteomes" id="UP000467840">
    <property type="component" value="Chromosome 8"/>
</dbReference>
<dbReference type="PANTHER" id="PTHR31471:SF87">
    <property type="entry name" value="REMORIN 4.2"/>
    <property type="match status" value="1"/>
</dbReference>
<feature type="region of interest" description="Disordered" evidence="3">
    <location>
        <begin position="135"/>
        <end position="166"/>
    </location>
</feature>
<feature type="compositionally biased region" description="Polar residues" evidence="3">
    <location>
        <begin position="54"/>
        <end position="69"/>
    </location>
</feature>
<sequence length="311" mass="34459">MLSAQGPTTSTATTSGETRHHDHRDHDENEHIRDIHALTPPHPPPVPRGRWETGSHQSNSTSMSSEGALSENFNTMSREFNALVVAGSAVGSSMINNNGSSDHNNEDVSGNNWLARIGEDDVPEEINPLAIVPDNNPLDPDPSSSSTTVGNHQLGGGEAEVSSVQRVKKEEVETKISAWQNAKIAKINNRFKREDAIINGWEGEQVQKATSWMKKVERKLEEKRARALEKMQNEVAKAHRKAEDRRASAEAKRGTKVARVLEIANLMRVFGRAPAKRVPYMKWGSEEFEVLSVFVVSACWLKVVEQPFCLV</sequence>
<feature type="compositionally biased region" description="Low complexity" evidence="3">
    <location>
        <begin position="135"/>
        <end position="146"/>
    </location>
</feature>
<evidence type="ECO:0000313" key="5">
    <source>
        <dbReference type="EMBL" id="KAF2289418.1"/>
    </source>
</evidence>
<accession>A0A6A6KN92</accession>
<dbReference type="EMBL" id="JAAGAX010000016">
    <property type="protein sequence ID" value="KAF2289418.1"/>
    <property type="molecule type" value="Genomic_DNA"/>
</dbReference>
<evidence type="ECO:0000256" key="1">
    <source>
        <dbReference type="ARBA" id="ARBA00005711"/>
    </source>
</evidence>
<feature type="coiled-coil region" evidence="2">
    <location>
        <begin position="213"/>
        <end position="248"/>
    </location>
</feature>
<feature type="region of interest" description="Disordered" evidence="3">
    <location>
        <begin position="1"/>
        <end position="69"/>
    </location>
</feature>
<feature type="domain" description="Remorin C-terminal" evidence="4">
    <location>
        <begin position="170"/>
        <end position="276"/>
    </location>
</feature>